<keyword evidence="1" id="KW-0479">Metal-binding</keyword>
<name>A0A9D2RZ74_9FIRM</name>
<dbReference type="PANTHER" id="PTHR16222">
    <property type="entry name" value="ADP-RIBOSYLGLYCOHYDROLASE"/>
    <property type="match status" value="1"/>
</dbReference>
<feature type="binding site" evidence="1">
    <location>
        <position position="213"/>
    </location>
    <ligand>
        <name>Mg(2+)</name>
        <dbReference type="ChEBI" id="CHEBI:18420"/>
        <label>1</label>
    </ligand>
</feature>
<dbReference type="InterPro" id="IPR036705">
    <property type="entry name" value="Ribosyl_crysJ1_sf"/>
</dbReference>
<dbReference type="EMBL" id="DWXZ01000111">
    <property type="protein sequence ID" value="HJB37476.1"/>
    <property type="molecule type" value="Genomic_DNA"/>
</dbReference>
<feature type="binding site" evidence="1">
    <location>
        <position position="39"/>
    </location>
    <ligand>
        <name>Mg(2+)</name>
        <dbReference type="ChEBI" id="CHEBI:18420"/>
        <label>1</label>
    </ligand>
</feature>
<feature type="binding site" evidence="1">
    <location>
        <position position="37"/>
    </location>
    <ligand>
        <name>Mg(2+)</name>
        <dbReference type="ChEBI" id="CHEBI:18420"/>
        <label>1</label>
    </ligand>
</feature>
<dbReference type="Gene3D" id="1.10.4080.10">
    <property type="entry name" value="ADP-ribosylation/Crystallin J1"/>
    <property type="match status" value="1"/>
</dbReference>
<keyword evidence="1" id="KW-0460">Magnesium</keyword>
<dbReference type="GO" id="GO:0046872">
    <property type="term" value="F:metal ion binding"/>
    <property type="evidence" value="ECO:0007669"/>
    <property type="project" value="UniProtKB-KW"/>
</dbReference>
<feature type="binding site" evidence="1">
    <location>
        <position position="38"/>
    </location>
    <ligand>
        <name>Mg(2+)</name>
        <dbReference type="ChEBI" id="CHEBI:18420"/>
        <label>1</label>
    </ligand>
</feature>
<evidence type="ECO:0000313" key="3">
    <source>
        <dbReference type="EMBL" id="HJB37476.1"/>
    </source>
</evidence>
<dbReference type="InterPro" id="IPR050792">
    <property type="entry name" value="ADP-ribosylglycohydrolase"/>
</dbReference>
<dbReference type="Pfam" id="PF03747">
    <property type="entry name" value="ADP_ribosyl_GH"/>
    <property type="match status" value="1"/>
</dbReference>
<feature type="region of interest" description="Disordered" evidence="2">
    <location>
        <begin position="263"/>
        <end position="287"/>
    </location>
</feature>
<dbReference type="Proteomes" id="UP000824214">
    <property type="component" value="Unassembled WGS sequence"/>
</dbReference>
<reference evidence="3" key="2">
    <citation type="submission" date="2021-04" db="EMBL/GenBank/DDBJ databases">
        <authorList>
            <person name="Gilroy R."/>
        </authorList>
    </citation>
    <scope>NUCLEOTIDE SEQUENCE</scope>
    <source>
        <strain evidence="3">ChiBcolR8-3208</strain>
    </source>
</reference>
<dbReference type="SUPFAM" id="SSF101478">
    <property type="entry name" value="ADP-ribosylglycohydrolase"/>
    <property type="match status" value="1"/>
</dbReference>
<sequence length="287" mass="32239">MYGAILGDIAGSRFEFSRPQNFDWKTTDFFGGMSTYTDDTVLTVATKYAVLTGTPYAKAYSLFGKRYSRVGYGTMFKNWLNSSSQKGYNSFGNGAAMRVSYIGWHYPTLEEVGDQAVFSALVTHNHPEGVKAAQATAEAVFLARTGSTKKEIVRHLHKKFGYVITTPLFLYRPFGKFDDTAMGSMPLAIRCFVESEDWQSCIRNVFSVKCDTDTVACIAGGIADAYYGGTGLEEDTLLKRFLIKPNERGEFDTFLYEWATKTPEQVRQEREEKAKREKEEKEKGGVL</sequence>
<dbReference type="AlphaFoldDB" id="A0A9D2RZ74"/>
<evidence type="ECO:0000313" key="4">
    <source>
        <dbReference type="Proteomes" id="UP000824214"/>
    </source>
</evidence>
<feature type="binding site" evidence="1">
    <location>
        <position position="214"/>
    </location>
    <ligand>
        <name>Mg(2+)</name>
        <dbReference type="ChEBI" id="CHEBI:18420"/>
        <label>1</label>
    </ligand>
</feature>
<comment type="cofactor">
    <cofactor evidence="1">
        <name>Mg(2+)</name>
        <dbReference type="ChEBI" id="CHEBI:18420"/>
    </cofactor>
    <text evidence="1">Binds 2 magnesium ions per subunit.</text>
</comment>
<proteinExistence type="predicted"/>
<comment type="caution">
    <text evidence="3">The sequence shown here is derived from an EMBL/GenBank/DDBJ whole genome shotgun (WGS) entry which is preliminary data.</text>
</comment>
<feature type="compositionally biased region" description="Basic and acidic residues" evidence="2">
    <location>
        <begin position="264"/>
        <end position="287"/>
    </location>
</feature>
<reference evidence="3" key="1">
    <citation type="journal article" date="2021" name="PeerJ">
        <title>Extensive microbial diversity within the chicken gut microbiome revealed by metagenomics and culture.</title>
        <authorList>
            <person name="Gilroy R."/>
            <person name="Ravi A."/>
            <person name="Getino M."/>
            <person name="Pursley I."/>
            <person name="Horton D.L."/>
            <person name="Alikhan N.F."/>
            <person name="Baker D."/>
            <person name="Gharbi K."/>
            <person name="Hall N."/>
            <person name="Watson M."/>
            <person name="Adriaenssens E.M."/>
            <person name="Foster-Nyarko E."/>
            <person name="Jarju S."/>
            <person name="Secka A."/>
            <person name="Antonio M."/>
            <person name="Oren A."/>
            <person name="Chaudhuri R.R."/>
            <person name="La Ragione R."/>
            <person name="Hildebrand F."/>
            <person name="Pallen M.J."/>
        </authorList>
    </citation>
    <scope>NUCLEOTIDE SEQUENCE</scope>
    <source>
        <strain evidence="3">ChiBcolR8-3208</strain>
    </source>
</reference>
<feature type="binding site" evidence="1">
    <location>
        <position position="211"/>
    </location>
    <ligand>
        <name>Mg(2+)</name>
        <dbReference type="ChEBI" id="CHEBI:18420"/>
        <label>1</label>
    </ligand>
</feature>
<dbReference type="PANTHER" id="PTHR16222:SF12">
    <property type="entry name" value="ADP-RIBOSYLGLYCOHYDROLASE-RELATED"/>
    <property type="match status" value="1"/>
</dbReference>
<protein>
    <submittedName>
        <fullName evidence="3">ADP-ribosylglycohydrolase family protein</fullName>
    </submittedName>
</protein>
<accession>A0A9D2RZ74</accession>
<organism evidence="3 4">
    <name type="scientific">Candidatus Acutalibacter ornithocaccae</name>
    <dbReference type="NCBI Taxonomy" id="2838416"/>
    <lineage>
        <taxon>Bacteria</taxon>
        <taxon>Bacillati</taxon>
        <taxon>Bacillota</taxon>
        <taxon>Clostridia</taxon>
        <taxon>Eubacteriales</taxon>
        <taxon>Acutalibacteraceae</taxon>
        <taxon>Acutalibacter</taxon>
    </lineage>
</organism>
<gene>
    <name evidence="3" type="ORF">H9942_05340</name>
</gene>
<dbReference type="InterPro" id="IPR005502">
    <property type="entry name" value="Ribosyl_crysJ1"/>
</dbReference>
<evidence type="ECO:0000256" key="1">
    <source>
        <dbReference type="PIRSR" id="PIRSR605502-1"/>
    </source>
</evidence>
<evidence type="ECO:0000256" key="2">
    <source>
        <dbReference type="SAM" id="MobiDB-lite"/>
    </source>
</evidence>